<protein>
    <submittedName>
        <fullName evidence="1">DUF499 domain-containing protein</fullName>
    </submittedName>
</protein>
<reference evidence="1 2" key="1">
    <citation type="submission" date="2024-02" db="EMBL/GenBank/DDBJ databases">
        <authorList>
            <person name="Saticioglu I.B."/>
        </authorList>
    </citation>
    <scope>NUCLEOTIDE SEQUENCE [LARGE SCALE GENOMIC DNA]</scope>
    <source>
        <strain evidence="1 2">Mu-43</strain>
    </source>
</reference>
<dbReference type="RefSeq" id="WP_337321997.1">
    <property type="nucleotide sequence ID" value="NZ_JBBDGN010000020.1"/>
</dbReference>
<dbReference type="EMBL" id="JBBDGN010000020">
    <property type="protein sequence ID" value="MEJ1092942.1"/>
    <property type="molecule type" value="Genomic_DNA"/>
</dbReference>
<dbReference type="InterPro" id="IPR007555">
    <property type="entry name" value="DUF499"/>
</dbReference>
<gene>
    <name evidence="1" type="ORF">WDU93_14740</name>
</gene>
<sequence>MLDIYRWTLVWEGRRMSDQSLVPLRLACVPRDDVLQGGLADNHFAAQLDKVVRDAEHYPVYGDAEAFFAQTYPTSGLKTLLTKTFGRVTGAKGVAGENGVLRPTTSFGGGKTHGLTAVYHLAGGSRPTNIAEFIDPALLPDGPIQVAALVGDALDPTAGVETAGHRTYTLWGEMAAQIGDAAYDAMAANDAQRTAPGTGTIKAAFGGNPTIVIVDEIAKYLRAVSSSGSEDVRRMARAIPVFLGNLFEVASDPTNKVSVIITLASTTNAFGAETTEISDLTGDEKQRADSANAASVKAAEETGDVLTRAVQPSAVIRPADDNEIGEILKKRIFESVDESAAKAAGDAYRGLYESLGKTEQLAGGAEHPATYGELVTTTYPFHPELVRVLDKRLGNITQFQRARGALKLLAEVVAHIYDTNDETAIINVGDIDFDNDPVLNHLTDGLGRAEYASVAEGDFAGKQSHAAAVDADVFPGKPAYATRVARTVFTHSLEMVATAGAGRNDWIVGTLRPGEDTAIFEKALTESEKVFWHLSFDGGRWRFNIEPNVNAIIETEKRNVANTAVAAMVDTLIRNAFANDGGAKAVHFPSGPAEVHDEAGLRVVVLDYNVVAVTQKGAEQPPAVIVEMLDKVGSVGSPRTYRNAVVFAVPDEEQVEVLKDRARALIASNNLASDTARLTQFSDEVRKKVEVYNKEATLNARIAVTRCYKHIYFPSGDKTTGYLRHRELPAQAQGDTKNATSAVLSLLEDEDKIRSSPFTASYLRSKTWHAASSATTRSIADYFWTDHTIQIVRNPNLIREAIVNGVKNENWVYYDAGTGKTYTASTMAGFSPEMKPDAEVMTASEAQSRGLLVRKPTQTDLRAVITNDDLTGAEIRSRLEAQCGGEPTKTDVLELLATAVQASDYKWFVVLDAEPAPGVRALSPSAIKDKGLDGLRILSREAADAQEIEVPTRTPNSKTFNASGPGGAAMQSLLDQISDFTVPTVSTMTLKVTADEASGTSDIDLAVASLGMLQKQHITVRATIRAEFKGVNGGVQFQGTADRHDFQSAYNHVKKTITGAAKVAGEVTLVFRFTPALDITDVQFGQIHTVIKNLGMKSTTMTAEVTK</sequence>
<dbReference type="Pfam" id="PF04465">
    <property type="entry name" value="DUF499"/>
    <property type="match status" value="1"/>
</dbReference>
<proteinExistence type="predicted"/>
<comment type="caution">
    <text evidence="1">The sequence shown here is derived from an EMBL/GenBank/DDBJ whole genome shotgun (WGS) entry which is preliminary data.</text>
</comment>
<evidence type="ECO:0000313" key="2">
    <source>
        <dbReference type="Proteomes" id="UP001366085"/>
    </source>
</evidence>
<evidence type="ECO:0000313" key="1">
    <source>
        <dbReference type="EMBL" id="MEJ1092942.1"/>
    </source>
</evidence>
<keyword evidence="2" id="KW-1185">Reference proteome</keyword>
<dbReference type="Proteomes" id="UP001366085">
    <property type="component" value="Unassembled WGS sequence"/>
</dbReference>
<accession>A0ABU8LQG3</accession>
<organism evidence="1 2">
    <name type="scientific">Microbacterium istanbulense</name>
    <dbReference type="NCBI Taxonomy" id="3122049"/>
    <lineage>
        <taxon>Bacteria</taxon>
        <taxon>Bacillati</taxon>
        <taxon>Actinomycetota</taxon>
        <taxon>Actinomycetes</taxon>
        <taxon>Micrococcales</taxon>
        <taxon>Microbacteriaceae</taxon>
        <taxon>Microbacterium</taxon>
    </lineage>
</organism>
<name>A0ABU8LQG3_9MICO</name>